<name>A0A3S5CK41_9PLAT</name>
<reference evidence="1" key="1">
    <citation type="submission" date="2018-11" db="EMBL/GenBank/DDBJ databases">
        <authorList>
            <consortium name="Pathogen Informatics"/>
        </authorList>
    </citation>
    <scope>NUCLEOTIDE SEQUENCE</scope>
</reference>
<sequence>MLPSHLDRLFDAFDHSITDSMPASWQLGWLVPPFNLPQTALDHFDSAGILPRRLLRGLLEESYTTASDVVEAEITVERACHLEPDEM</sequence>
<protein>
    <submittedName>
        <fullName evidence="1">Uncharacterized protein</fullName>
    </submittedName>
</protein>
<proteinExistence type="predicted"/>
<dbReference type="AlphaFoldDB" id="A0A3S5CK41"/>
<dbReference type="Proteomes" id="UP000784294">
    <property type="component" value="Unassembled WGS sequence"/>
</dbReference>
<organism evidence="1 2">
    <name type="scientific">Protopolystoma xenopodis</name>
    <dbReference type="NCBI Taxonomy" id="117903"/>
    <lineage>
        <taxon>Eukaryota</taxon>
        <taxon>Metazoa</taxon>
        <taxon>Spiralia</taxon>
        <taxon>Lophotrochozoa</taxon>
        <taxon>Platyhelminthes</taxon>
        <taxon>Monogenea</taxon>
        <taxon>Polyopisthocotylea</taxon>
        <taxon>Polystomatidea</taxon>
        <taxon>Polystomatidae</taxon>
        <taxon>Protopolystoma</taxon>
    </lineage>
</organism>
<evidence type="ECO:0000313" key="2">
    <source>
        <dbReference type="Proteomes" id="UP000784294"/>
    </source>
</evidence>
<gene>
    <name evidence="1" type="ORF">PXEA_LOCUS21269</name>
</gene>
<evidence type="ECO:0000313" key="1">
    <source>
        <dbReference type="EMBL" id="VEL27829.1"/>
    </source>
</evidence>
<comment type="caution">
    <text evidence="1">The sequence shown here is derived from an EMBL/GenBank/DDBJ whole genome shotgun (WGS) entry which is preliminary data.</text>
</comment>
<dbReference type="EMBL" id="CAAALY010090212">
    <property type="protein sequence ID" value="VEL27829.1"/>
    <property type="molecule type" value="Genomic_DNA"/>
</dbReference>
<accession>A0A3S5CK41</accession>
<keyword evidence="2" id="KW-1185">Reference proteome</keyword>